<dbReference type="Proteomes" id="UP000186132">
    <property type="component" value="Unassembled WGS sequence"/>
</dbReference>
<keyword evidence="3" id="KW-0378">Hydrolase</keyword>
<keyword evidence="4" id="KW-1185">Reference proteome</keyword>
<feature type="region of interest" description="Disordered" evidence="1">
    <location>
        <begin position="441"/>
        <end position="472"/>
    </location>
</feature>
<proteinExistence type="predicted"/>
<evidence type="ECO:0000256" key="2">
    <source>
        <dbReference type="SAM" id="Phobius"/>
    </source>
</evidence>
<sequence length="527" mass="55849">MLAVLLLAVVGAVLGLIGGVVTPAHVEIAGSDTRVWLEPGETVDRIGVTGLVTLTRASSRTLAGEPVGVRAVIDFDAAQLVSNGRLNTDVVPAYVAAYSDPEQLVSDVRHELIWHLVRWVVGGAVAVLLVTGAWWWYRRWRRSFDHTHDPDGAARATSRAYRRPERTWTVRIAGALVVVLVVALVPSGRAHLPAPRRVVGNPVLAGTPLADVEVSGLLSPALVAARNYIRTYAGQTDAYYDTLRDRLLARLDTGTVTLPVGTAGQDVASFGFVADRHCNIGMDRVTVALLRRLGVHTLVSAGDDAFSGSFAFESVCTRNLAQQSRRADITDVMVGGNHDSPRTVRDERDQGMKTLEKDVVETDGLRFVGSPDPRTSRYGEGIRPATAAGRTRALDQQAQGIARVACSATAPLIAVAHDPTVGEQVLRDGCGKVTLALDGHTHQQAGPESVPLTGGGEGSQFTGGSAGGAPGEAAVDRTFASSLTVGPLHHDAFVYVVGVDRKSGALVGITEFRFTPDQQISIVQDVG</sequence>
<feature type="transmembrane region" description="Helical" evidence="2">
    <location>
        <begin position="168"/>
        <end position="187"/>
    </location>
</feature>
<dbReference type="AlphaFoldDB" id="A0A1M5D008"/>
<evidence type="ECO:0000256" key="1">
    <source>
        <dbReference type="SAM" id="MobiDB-lite"/>
    </source>
</evidence>
<dbReference type="GO" id="GO:0016787">
    <property type="term" value="F:hydrolase activity"/>
    <property type="evidence" value="ECO:0007669"/>
    <property type="project" value="UniProtKB-KW"/>
</dbReference>
<keyword evidence="2" id="KW-1133">Transmembrane helix</keyword>
<protein>
    <submittedName>
        <fullName evidence="3">Predicted phosphohydrolase, MPP superfamily</fullName>
    </submittedName>
</protein>
<evidence type="ECO:0000313" key="3">
    <source>
        <dbReference type="EMBL" id="SHF60112.1"/>
    </source>
</evidence>
<dbReference type="EMBL" id="FQVU01000001">
    <property type="protein sequence ID" value="SHF60112.1"/>
    <property type="molecule type" value="Genomic_DNA"/>
</dbReference>
<dbReference type="SUPFAM" id="SSF56300">
    <property type="entry name" value="Metallo-dependent phosphatases"/>
    <property type="match status" value="1"/>
</dbReference>
<organism evidence="3 4">
    <name type="scientific">Jatrophihabitans endophyticus</name>
    <dbReference type="NCBI Taxonomy" id="1206085"/>
    <lineage>
        <taxon>Bacteria</taxon>
        <taxon>Bacillati</taxon>
        <taxon>Actinomycetota</taxon>
        <taxon>Actinomycetes</taxon>
        <taxon>Jatrophihabitantales</taxon>
        <taxon>Jatrophihabitantaceae</taxon>
        <taxon>Jatrophihabitans</taxon>
    </lineage>
</organism>
<dbReference type="STRING" id="1206085.SAMN05443575_0407"/>
<keyword evidence="2" id="KW-0472">Membrane</keyword>
<name>A0A1M5D008_9ACTN</name>
<feature type="transmembrane region" description="Helical" evidence="2">
    <location>
        <begin position="116"/>
        <end position="137"/>
    </location>
</feature>
<keyword evidence="2" id="KW-0812">Transmembrane</keyword>
<dbReference type="InterPro" id="IPR029052">
    <property type="entry name" value="Metallo-depent_PP-like"/>
</dbReference>
<gene>
    <name evidence="3" type="ORF">SAMN05443575_0407</name>
</gene>
<accession>A0A1M5D008</accession>
<reference evidence="3 4" key="1">
    <citation type="submission" date="2016-11" db="EMBL/GenBank/DDBJ databases">
        <authorList>
            <person name="Jaros S."/>
            <person name="Januszkiewicz K."/>
            <person name="Wedrychowicz H."/>
        </authorList>
    </citation>
    <scope>NUCLEOTIDE SEQUENCE [LARGE SCALE GENOMIC DNA]</scope>
    <source>
        <strain evidence="3 4">DSM 45627</strain>
    </source>
</reference>
<evidence type="ECO:0000313" key="4">
    <source>
        <dbReference type="Proteomes" id="UP000186132"/>
    </source>
</evidence>